<dbReference type="AlphaFoldDB" id="A0A1Y1RV55"/>
<evidence type="ECO:0000259" key="13">
    <source>
        <dbReference type="PROSITE" id="PS50112"/>
    </source>
</evidence>
<feature type="coiled-coil region" evidence="10">
    <location>
        <begin position="402"/>
        <end position="433"/>
    </location>
</feature>
<name>A0A1Y1RV55_9SPIO</name>
<dbReference type="Gene3D" id="3.30.565.10">
    <property type="entry name" value="Histidine kinase-like ATPase, C-terminal domain"/>
    <property type="match status" value="1"/>
</dbReference>
<evidence type="ECO:0000313" key="15">
    <source>
        <dbReference type="EMBL" id="ORC33857.1"/>
    </source>
</evidence>
<dbReference type="GO" id="GO:0005524">
    <property type="term" value="F:ATP binding"/>
    <property type="evidence" value="ECO:0007669"/>
    <property type="project" value="UniProtKB-KW"/>
</dbReference>
<keyword evidence="5" id="KW-0547">Nucleotide-binding</keyword>
<evidence type="ECO:0000256" key="9">
    <source>
        <dbReference type="PROSITE-ProRule" id="PRU00169"/>
    </source>
</evidence>
<keyword evidence="6" id="KW-0418">Kinase</keyword>
<feature type="coiled-coil region" evidence="10">
    <location>
        <begin position="129"/>
        <end position="166"/>
    </location>
</feature>
<dbReference type="InterPro" id="IPR036890">
    <property type="entry name" value="HATPase_C_sf"/>
</dbReference>
<dbReference type="SMART" id="SM00091">
    <property type="entry name" value="PAS"/>
    <property type="match status" value="2"/>
</dbReference>
<reference evidence="15 16" key="1">
    <citation type="submission" date="2017-03" db="EMBL/GenBank/DDBJ databases">
        <title>Draft Genome sequence of Marispirochaeta sp. strain JC444.</title>
        <authorList>
            <person name="Shivani Y."/>
            <person name="Subhash Y."/>
            <person name="Sasikala C."/>
            <person name="Ramana C."/>
        </authorList>
    </citation>
    <scope>NUCLEOTIDE SEQUENCE [LARGE SCALE GENOMIC DNA]</scope>
    <source>
        <strain evidence="15 16">JC444</strain>
    </source>
</reference>
<dbReference type="Proteomes" id="UP000192343">
    <property type="component" value="Unassembled WGS sequence"/>
</dbReference>
<protein>
    <recommendedName>
        <fullName evidence="2">histidine kinase</fullName>
        <ecNumber evidence="2">2.7.13.3</ecNumber>
    </recommendedName>
</protein>
<accession>A0A1Y1RV55</accession>
<dbReference type="Pfam" id="PF00072">
    <property type="entry name" value="Response_reg"/>
    <property type="match status" value="1"/>
</dbReference>
<feature type="coiled-coil region" evidence="10">
    <location>
        <begin position="264"/>
        <end position="291"/>
    </location>
</feature>
<gene>
    <name evidence="15" type="ORF">B4O97_14430</name>
</gene>
<keyword evidence="16" id="KW-1185">Reference proteome</keyword>
<sequence length="612" mass="69010">MTLSRKKTILLVEDEALIAMAEKMVLEKNGYEVITVHTGEKAVDTALEDSMIDLVLMDIDLGRGIDGTEAAQMILSEKDVPIVFLSSHTEAETVEKTEGITSYGYIVKNSGDTVLLTSIRMAFRLFDAHTELKQQKQHLNRTLTRQEHTEEELRNAESRLRSIINLSPLMISEFDTEGRYLMVNPAIARMFNSTTEELVGKSFDELLAPEVVNVFRERIEKVEKELCSLQVDDLILTENGNSYFMTTLFPLFDSKGQLRSIGSIAQDITERKAAEDELEETLEMIDNLARLVPGVIYQYRLNPDGSSAFPYSSPGMNSIYEVSPEEVREDASPVFGRLHPDDYDYVSSAIQESARNLNEFFCEFRVILPRQGLRWRWSQAHPERTKDGGTLWHGIILDVTERKKNDERIERLAREKETLLKEVQHRIKNTMNTMVSVLSLQAETVQEIAAVEALTDAKSRFQSMEVLYNQLYRTDSHKSASVKEYLDQLARSVISLFPNGAGVELITDIEDISLDAGRLSPLGMIVNELVTNSMKYAFSGHAVPRLSIQVHRRDGSITVIVQDNGSGLPESFDIRTSRGFGLTMVTNLTEQLNGTIQIENSTGSKFVLSFPE</sequence>
<evidence type="ECO:0000256" key="2">
    <source>
        <dbReference type="ARBA" id="ARBA00012438"/>
    </source>
</evidence>
<dbReference type="Gene3D" id="3.40.50.2300">
    <property type="match status" value="1"/>
</dbReference>
<dbReference type="InterPro" id="IPR001789">
    <property type="entry name" value="Sig_transdc_resp-reg_receiver"/>
</dbReference>
<evidence type="ECO:0000256" key="8">
    <source>
        <dbReference type="ARBA" id="ARBA00023026"/>
    </source>
</evidence>
<evidence type="ECO:0000256" key="1">
    <source>
        <dbReference type="ARBA" id="ARBA00000085"/>
    </source>
</evidence>
<dbReference type="SUPFAM" id="SSF55874">
    <property type="entry name" value="ATPase domain of HSP90 chaperone/DNA topoisomerase II/histidine kinase"/>
    <property type="match status" value="1"/>
</dbReference>
<dbReference type="GO" id="GO:0004673">
    <property type="term" value="F:protein histidine kinase activity"/>
    <property type="evidence" value="ECO:0007669"/>
    <property type="project" value="UniProtKB-EC"/>
</dbReference>
<dbReference type="PROSITE" id="PS50112">
    <property type="entry name" value="PAS"/>
    <property type="match status" value="1"/>
</dbReference>
<dbReference type="STRING" id="1963862.B4O97_14430"/>
<dbReference type="PROSITE" id="PS50109">
    <property type="entry name" value="HIS_KIN"/>
    <property type="match status" value="1"/>
</dbReference>
<dbReference type="SMART" id="SM00387">
    <property type="entry name" value="HATPase_c"/>
    <property type="match status" value="1"/>
</dbReference>
<dbReference type="InterPro" id="IPR011495">
    <property type="entry name" value="Sig_transdc_His_kin_sub2_dim/P"/>
</dbReference>
<comment type="caution">
    <text evidence="15">The sequence shown here is derived from an EMBL/GenBank/DDBJ whole genome shotgun (WGS) entry which is preliminary data.</text>
</comment>
<evidence type="ECO:0000313" key="16">
    <source>
        <dbReference type="Proteomes" id="UP000192343"/>
    </source>
</evidence>
<dbReference type="GO" id="GO:0000160">
    <property type="term" value="P:phosphorelay signal transduction system"/>
    <property type="evidence" value="ECO:0007669"/>
    <property type="project" value="InterPro"/>
</dbReference>
<dbReference type="InterPro" id="IPR013656">
    <property type="entry name" value="PAS_4"/>
</dbReference>
<dbReference type="EMBL" id="MWQY01000017">
    <property type="protein sequence ID" value="ORC33857.1"/>
    <property type="molecule type" value="Genomic_DNA"/>
</dbReference>
<dbReference type="Gene3D" id="3.30.450.20">
    <property type="entry name" value="PAS domain"/>
    <property type="match status" value="2"/>
</dbReference>
<feature type="modified residue" description="4-aspartylphosphate" evidence="9">
    <location>
        <position position="58"/>
    </location>
</feature>
<dbReference type="Pfam" id="PF08448">
    <property type="entry name" value="PAS_4"/>
    <property type="match status" value="1"/>
</dbReference>
<evidence type="ECO:0000259" key="11">
    <source>
        <dbReference type="PROSITE" id="PS50109"/>
    </source>
</evidence>
<feature type="domain" description="Response regulatory" evidence="12">
    <location>
        <begin position="8"/>
        <end position="123"/>
    </location>
</feature>
<feature type="domain" description="PAC" evidence="14">
    <location>
        <begin position="229"/>
        <end position="280"/>
    </location>
</feature>
<dbReference type="InterPro" id="IPR000014">
    <property type="entry name" value="PAS"/>
</dbReference>
<evidence type="ECO:0000256" key="5">
    <source>
        <dbReference type="ARBA" id="ARBA00022741"/>
    </source>
</evidence>
<dbReference type="InterPro" id="IPR001610">
    <property type="entry name" value="PAC"/>
</dbReference>
<dbReference type="CDD" id="cd17534">
    <property type="entry name" value="REC_DC-like"/>
    <property type="match status" value="1"/>
</dbReference>
<dbReference type="SMART" id="SM00448">
    <property type="entry name" value="REC"/>
    <property type="match status" value="1"/>
</dbReference>
<dbReference type="SUPFAM" id="SSF52172">
    <property type="entry name" value="CheY-like"/>
    <property type="match status" value="1"/>
</dbReference>
<organism evidence="15 16">
    <name type="scientific">Marispirochaeta aestuarii</name>
    <dbReference type="NCBI Taxonomy" id="1963862"/>
    <lineage>
        <taxon>Bacteria</taxon>
        <taxon>Pseudomonadati</taxon>
        <taxon>Spirochaetota</taxon>
        <taxon>Spirochaetia</taxon>
        <taxon>Spirochaetales</taxon>
        <taxon>Spirochaetaceae</taxon>
        <taxon>Marispirochaeta</taxon>
    </lineage>
</organism>
<dbReference type="RefSeq" id="WP_083051866.1">
    <property type="nucleotide sequence ID" value="NZ_MWQY01000017.1"/>
</dbReference>
<dbReference type="InterPro" id="IPR011006">
    <property type="entry name" value="CheY-like_superfamily"/>
</dbReference>
<proteinExistence type="predicted"/>
<dbReference type="Pfam" id="PF08447">
    <property type="entry name" value="PAS_3"/>
    <property type="match status" value="1"/>
</dbReference>
<evidence type="ECO:0000256" key="7">
    <source>
        <dbReference type="ARBA" id="ARBA00022840"/>
    </source>
</evidence>
<keyword evidence="4" id="KW-0808">Transferase</keyword>
<comment type="catalytic activity">
    <reaction evidence="1">
        <text>ATP + protein L-histidine = ADP + protein N-phospho-L-histidine.</text>
        <dbReference type="EC" id="2.7.13.3"/>
    </reaction>
</comment>
<dbReference type="EC" id="2.7.13.3" evidence="2"/>
<feature type="domain" description="PAS" evidence="13">
    <location>
        <begin position="156"/>
        <end position="226"/>
    </location>
</feature>
<dbReference type="InterPro" id="IPR003594">
    <property type="entry name" value="HATPase_dom"/>
</dbReference>
<dbReference type="PANTHER" id="PTHR41523:SF8">
    <property type="entry name" value="ETHYLENE RESPONSE SENSOR PROTEIN"/>
    <property type="match status" value="1"/>
</dbReference>
<dbReference type="PANTHER" id="PTHR41523">
    <property type="entry name" value="TWO-COMPONENT SYSTEM SENSOR PROTEIN"/>
    <property type="match status" value="1"/>
</dbReference>
<feature type="domain" description="Histidine kinase" evidence="11">
    <location>
        <begin position="422"/>
        <end position="612"/>
    </location>
</feature>
<evidence type="ECO:0000256" key="6">
    <source>
        <dbReference type="ARBA" id="ARBA00022777"/>
    </source>
</evidence>
<dbReference type="CDD" id="cd00130">
    <property type="entry name" value="PAS"/>
    <property type="match status" value="1"/>
</dbReference>
<dbReference type="PROSITE" id="PS50110">
    <property type="entry name" value="RESPONSE_REGULATORY"/>
    <property type="match status" value="1"/>
</dbReference>
<evidence type="ECO:0000259" key="14">
    <source>
        <dbReference type="PROSITE" id="PS50113"/>
    </source>
</evidence>
<dbReference type="SUPFAM" id="SSF55785">
    <property type="entry name" value="PYP-like sensor domain (PAS domain)"/>
    <property type="match status" value="2"/>
</dbReference>
<dbReference type="SMART" id="SM00086">
    <property type="entry name" value="PAC"/>
    <property type="match status" value="2"/>
</dbReference>
<dbReference type="NCBIfam" id="TIGR00229">
    <property type="entry name" value="sensory_box"/>
    <property type="match status" value="1"/>
</dbReference>
<evidence type="ECO:0000256" key="10">
    <source>
        <dbReference type="SAM" id="Coils"/>
    </source>
</evidence>
<dbReference type="Pfam" id="PF02518">
    <property type="entry name" value="HATPase_c"/>
    <property type="match status" value="1"/>
</dbReference>
<keyword evidence="7" id="KW-0067">ATP-binding</keyword>
<keyword evidence="8" id="KW-0843">Virulence</keyword>
<dbReference type="InterPro" id="IPR000700">
    <property type="entry name" value="PAS-assoc_C"/>
</dbReference>
<dbReference type="InterPro" id="IPR013655">
    <property type="entry name" value="PAS_fold_3"/>
</dbReference>
<evidence type="ECO:0000256" key="3">
    <source>
        <dbReference type="ARBA" id="ARBA00022553"/>
    </source>
</evidence>
<dbReference type="InterPro" id="IPR035965">
    <property type="entry name" value="PAS-like_dom_sf"/>
</dbReference>
<dbReference type="Pfam" id="PF07568">
    <property type="entry name" value="HisKA_2"/>
    <property type="match status" value="1"/>
</dbReference>
<evidence type="ECO:0000256" key="4">
    <source>
        <dbReference type="ARBA" id="ARBA00022679"/>
    </source>
</evidence>
<keyword evidence="10" id="KW-0175">Coiled coil</keyword>
<keyword evidence="3 9" id="KW-0597">Phosphoprotein</keyword>
<dbReference type="OrthoDB" id="9767435at2"/>
<dbReference type="InterPro" id="IPR005467">
    <property type="entry name" value="His_kinase_dom"/>
</dbReference>
<dbReference type="PROSITE" id="PS50113">
    <property type="entry name" value="PAC"/>
    <property type="match status" value="1"/>
</dbReference>
<evidence type="ECO:0000259" key="12">
    <source>
        <dbReference type="PROSITE" id="PS50110"/>
    </source>
</evidence>